<dbReference type="FunFam" id="3.40.50.300:FF:000133">
    <property type="entry name" value="Spermidine/putrescine import ATP-binding protein PotA"/>
    <property type="match status" value="1"/>
</dbReference>
<dbReference type="SUPFAM" id="SSF50331">
    <property type="entry name" value="MOP-like"/>
    <property type="match status" value="1"/>
</dbReference>
<comment type="caution">
    <text evidence="9">The sequence shown here is derived from an EMBL/GenBank/DDBJ whole genome shotgun (WGS) entry which is preliminary data.</text>
</comment>
<feature type="domain" description="ABC transporter" evidence="8">
    <location>
        <begin position="8"/>
        <end position="238"/>
    </location>
</feature>
<comment type="similarity">
    <text evidence="7">Belongs to the ABC transporter superfamily. Spermidine/putrescine importer (TC 3.A.1.11.1) family.</text>
</comment>
<dbReference type="EC" id="7.6.2.11" evidence="7"/>
<evidence type="ECO:0000256" key="7">
    <source>
        <dbReference type="RuleBase" id="RU364083"/>
    </source>
</evidence>
<evidence type="ECO:0000256" key="5">
    <source>
        <dbReference type="ARBA" id="ARBA00022967"/>
    </source>
</evidence>
<evidence type="ECO:0000313" key="10">
    <source>
        <dbReference type="Proteomes" id="UP000473648"/>
    </source>
</evidence>
<protein>
    <recommendedName>
        <fullName evidence="7">Spermidine/putrescine import ATP-binding protein PotA</fullName>
        <ecNumber evidence="7">7.6.2.11</ecNumber>
    </recommendedName>
</protein>
<dbReference type="InterPro" id="IPR003593">
    <property type="entry name" value="AAA+_ATPase"/>
</dbReference>
<accession>A0A6L5GU35</accession>
<dbReference type="PANTHER" id="PTHR42781:SF4">
    <property type="entry name" value="SPERMIDINE_PUTRESCINE IMPORT ATP-BINDING PROTEIN POTA"/>
    <property type="match status" value="1"/>
</dbReference>
<dbReference type="Pfam" id="PF08402">
    <property type="entry name" value="TOBE_2"/>
    <property type="match status" value="1"/>
</dbReference>
<dbReference type="NCBIfam" id="TIGR01187">
    <property type="entry name" value="potA"/>
    <property type="match status" value="1"/>
</dbReference>
<comment type="subunit">
    <text evidence="7">The complex is composed of two ATP-binding proteins (PotA), two transmembrane proteins (PotB and PotC) and a solute-binding protein (PotD).</text>
</comment>
<sequence>MNEKQPIVQLVDVQKFYGDNHVVKNCNLDIMPGEFLTLLGPSGCGKTTTLRMISGFEKPTYGEVRLGGQNVDQIPPFKRNVNTVFQNYALFPNMNVADNVAYGLKVRKRPKSEIKKRVTEMLKLVQLEGFEKRKIAQMSGGQKQRVAIARALINEPKVLLLDEPLGALDRKLRKQMQIELKQLQKKLGITFVFVTHDQEEALTMSDRIAVINEGEIQQLDTPQKIYDEPATRFVADFIGESNIIDAVAMGQDGDFLKVGTENGQARSLIADPDIKTGDAVSVAVRPQNMQFSLEPVDHFSIKGVVSDHIFMGHMIKMIVKLNDGSTVRINRFGEDELAPVGQVINLYWEPGKSRTFRNKSWFKTNSVVDLQEAVDEANATHF</sequence>
<reference evidence="9" key="1">
    <citation type="journal article" date="2020" name="Appl. Environ. Microbiol.">
        <title>Medium-Chain Fatty Acid Synthesis by 'Candidatus Weimeria bifida' gen. nov., sp. nov., and 'Candidatus Pseudoramibacter fermentans' sp. nov.</title>
        <authorList>
            <person name="Scarborough M.J."/>
            <person name="Myers K.S."/>
            <person name="Donohue T.J."/>
            <person name="Noguera D.R."/>
        </authorList>
    </citation>
    <scope>NUCLEOTIDE SEQUENCE</scope>
    <source>
        <strain evidence="9">EUB1.1</strain>
    </source>
</reference>
<proteinExistence type="inferred from homology"/>
<dbReference type="SUPFAM" id="SSF52540">
    <property type="entry name" value="P-loop containing nucleoside triphosphate hydrolases"/>
    <property type="match status" value="1"/>
</dbReference>
<evidence type="ECO:0000256" key="1">
    <source>
        <dbReference type="ARBA" id="ARBA00022448"/>
    </source>
</evidence>
<dbReference type="GO" id="GO:0016887">
    <property type="term" value="F:ATP hydrolysis activity"/>
    <property type="evidence" value="ECO:0007669"/>
    <property type="project" value="InterPro"/>
</dbReference>
<dbReference type="GO" id="GO:0043190">
    <property type="term" value="C:ATP-binding cassette (ABC) transporter complex"/>
    <property type="evidence" value="ECO:0007669"/>
    <property type="project" value="InterPro"/>
</dbReference>
<dbReference type="InterPro" id="IPR008995">
    <property type="entry name" value="Mo/tungstate-bd_C_term_dom"/>
</dbReference>
<dbReference type="GO" id="GO:0015594">
    <property type="term" value="F:ABC-type putrescine transporter activity"/>
    <property type="evidence" value="ECO:0007669"/>
    <property type="project" value="InterPro"/>
</dbReference>
<organism evidence="9 10">
    <name type="scientific">Candidatus Pseudoramibacter fermentans</name>
    <dbReference type="NCBI Taxonomy" id="2594427"/>
    <lineage>
        <taxon>Bacteria</taxon>
        <taxon>Bacillati</taxon>
        <taxon>Bacillota</taxon>
        <taxon>Clostridia</taxon>
        <taxon>Eubacteriales</taxon>
        <taxon>Eubacteriaceae</taxon>
        <taxon>Pseudoramibacter</taxon>
    </lineage>
</organism>
<dbReference type="GO" id="GO:0005524">
    <property type="term" value="F:ATP binding"/>
    <property type="evidence" value="ECO:0007669"/>
    <property type="project" value="UniProtKB-KW"/>
</dbReference>
<evidence type="ECO:0000259" key="8">
    <source>
        <dbReference type="PROSITE" id="PS50893"/>
    </source>
</evidence>
<dbReference type="InterPro" id="IPR005893">
    <property type="entry name" value="PotA-like"/>
</dbReference>
<evidence type="ECO:0000256" key="6">
    <source>
        <dbReference type="ARBA" id="ARBA00023136"/>
    </source>
</evidence>
<dbReference type="InterPro" id="IPR050093">
    <property type="entry name" value="ABC_SmlMolc_Importer"/>
</dbReference>
<dbReference type="Gene3D" id="2.40.50.100">
    <property type="match status" value="1"/>
</dbReference>
<keyword evidence="5 7" id="KW-1278">Translocase</keyword>
<dbReference type="Gene3D" id="3.40.50.300">
    <property type="entry name" value="P-loop containing nucleotide triphosphate hydrolases"/>
    <property type="match status" value="1"/>
</dbReference>
<comment type="function">
    <text evidence="7">Part of the ABC transporter complex PotABCD involved in spermidine/putrescine import. Responsible for energy coupling to the transport system.</text>
</comment>
<name>A0A6L5GU35_9FIRM</name>
<dbReference type="CDD" id="cd03300">
    <property type="entry name" value="ABC_PotA_N"/>
    <property type="match status" value="1"/>
</dbReference>
<dbReference type="EMBL" id="VOGB01000005">
    <property type="protein sequence ID" value="MQM73356.1"/>
    <property type="molecule type" value="Genomic_DNA"/>
</dbReference>
<dbReference type="PROSITE" id="PS00211">
    <property type="entry name" value="ABC_TRANSPORTER_1"/>
    <property type="match status" value="1"/>
</dbReference>
<keyword evidence="3 7" id="KW-0547">Nucleotide-binding</keyword>
<gene>
    <name evidence="7" type="primary">potA</name>
    <name evidence="9" type="ORF">FRC53_08110</name>
</gene>
<dbReference type="InterPro" id="IPR027417">
    <property type="entry name" value="P-loop_NTPase"/>
</dbReference>
<dbReference type="InterPro" id="IPR017871">
    <property type="entry name" value="ABC_transporter-like_CS"/>
</dbReference>
<keyword evidence="10" id="KW-1185">Reference proteome</keyword>
<keyword evidence="6 7" id="KW-0472">Membrane</keyword>
<dbReference type="InterPro" id="IPR013611">
    <property type="entry name" value="Transp-assoc_OB_typ2"/>
</dbReference>
<dbReference type="PROSITE" id="PS50893">
    <property type="entry name" value="ABC_TRANSPORTER_2"/>
    <property type="match status" value="1"/>
</dbReference>
<evidence type="ECO:0000256" key="4">
    <source>
        <dbReference type="ARBA" id="ARBA00022840"/>
    </source>
</evidence>
<dbReference type="Proteomes" id="UP000473648">
    <property type="component" value="Unassembled WGS sequence"/>
</dbReference>
<keyword evidence="1 7" id="KW-0813">Transport</keyword>
<dbReference type="AlphaFoldDB" id="A0A6L5GU35"/>
<keyword evidence="4 7" id="KW-0067">ATP-binding</keyword>
<dbReference type="InterPro" id="IPR017879">
    <property type="entry name" value="PotA_ATP-bd"/>
</dbReference>
<dbReference type="InterPro" id="IPR003439">
    <property type="entry name" value="ABC_transporter-like_ATP-bd"/>
</dbReference>
<dbReference type="Pfam" id="PF00005">
    <property type="entry name" value="ABC_tran"/>
    <property type="match status" value="1"/>
</dbReference>
<evidence type="ECO:0000256" key="2">
    <source>
        <dbReference type="ARBA" id="ARBA00022475"/>
    </source>
</evidence>
<comment type="catalytic activity">
    <reaction evidence="7">
        <text>ATP + H2O + polyamine-[polyamine-binding protein]Side 1 = ADP + phosphate + polyamineSide 2 + [polyamine-binding protein]Side 1.</text>
        <dbReference type="EC" id="7.6.2.11"/>
    </reaction>
</comment>
<dbReference type="SMART" id="SM00382">
    <property type="entry name" value="AAA"/>
    <property type="match status" value="1"/>
</dbReference>
<evidence type="ECO:0000313" key="9">
    <source>
        <dbReference type="EMBL" id="MQM73356.1"/>
    </source>
</evidence>
<keyword evidence="2 7" id="KW-1003">Cell membrane</keyword>
<evidence type="ECO:0000256" key="3">
    <source>
        <dbReference type="ARBA" id="ARBA00022741"/>
    </source>
</evidence>
<dbReference type="PANTHER" id="PTHR42781">
    <property type="entry name" value="SPERMIDINE/PUTRESCINE IMPORT ATP-BINDING PROTEIN POTA"/>
    <property type="match status" value="1"/>
</dbReference>